<organism evidence="1 2">
    <name type="scientific">Actinomadura adrarensis</name>
    <dbReference type="NCBI Taxonomy" id="1819600"/>
    <lineage>
        <taxon>Bacteria</taxon>
        <taxon>Bacillati</taxon>
        <taxon>Actinomycetota</taxon>
        <taxon>Actinomycetes</taxon>
        <taxon>Streptosporangiales</taxon>
        <taxon>Thermomonosporaceae</taxon>
        <taxon>Actinomadura</taxon>
    </lineage>
</organism>
<gene>
    <name evidence="1" type="ORF">ACFQ07_22470</name>
</gene>
<keyword evidence="2" id="KW-1185">Reference proteome</keyword>
<sequence length="64" mass="6777">MSPVAMKTAPRIGFKRHLRAETVPGEGVFLVSAKGTVMMTGRGVEAIAPLLDGTRSIGQVRRAV</sequence>
<protein>
    <submittedName>
        <fullName evidence="1">Uncharacterized protein</fullName>
    </submittedName>
</protein>
<evidence type="ECO:0000313" key="2">
    <source>
        <dbReference type="Proteomes" id="UP001597083"/>
    </source>
</evidence>
<dbReference type="Gene3D" id="3.90.930.60">
    <property type="match status" value="1"/>
</dbReference>
<comment type="caution">
    <text evidence="1">The sequence shown here is derived from an EMBL/GenBank/DDBJ whole genome shotgun (WGS) entry which is preliminary data.</text>
</comment>
<evidence type="ECO:0000313" key="1">
    <source>
        <dbReference type="EMBL" id="MFD0855023.1"/>
    </source>
</evidence>
<proteinExistence type="predicted"/>
<accession>A0ABW3CKW1</accession>
<dbReference type="EMBL" id="JBHTIR010003323">
    <property type="protein sequence ID" value="MFD0855023.1"/>
    <property type="molecule type" value="Genomic_DNA"/>
</dbReference>
<feature type="non-terminal residue" evidence="1">
    <location>
        <position position="64"/>
    </location>
</feature>
<name>A0ABW3CKW1_9ACTN</name>
<dbReference type="Proteomes" id="UP001597083">
    <property type="component" value="Unassembled WGS sequence"/>
</dbReference>
<reference evidence="2" key="1">
    <citation type="journal article" date="2019" name="Int. J. Syst. Evol. Microbiol.">
        <title>The Global Catalogue of Microorganisms (GCM) 10K type strain sequencing project: providing services to taxonomists for standard genome sequencing and annotation.</title>
        <authorList>
            <consortium name="The Broad Institute Genomics Platform"/>
            <consortium name="The Broad Institute Genome Sequencing Center for Infectious Disease"/>
            <person name="Wu L."/>
            <person name="Ma J."/>
        </authorList>
    </citation>
    <scope>NUCLEOTIDE SEQUENCE [LARGE SCALE GENOMIC DNA]</scope>
    <source>
        <strain evidence="2">JCM 31696</strain>
    </source>
</reference>